<reference evidence="5" key="2">
    <citation type="submission" date="2025-09" db="UniProtKB">
        <authorList>
            <consortium name="Ensembl"/>
        </authorList>
    </citation>
    <scope>IDENTIFICATION</scope>
</reference>
<feature type="compositionally biased region" description="Polar residues" evidence="2">
    <location>
        <begin position="244"/>
        <end position="259"/>
    </location>
</feature>
<proteinExistence type="inferred from homology"/>
<dbReference type="InterPro" id="IPR050931">
    <property type="entry name" value="Mito_Protein_Transport_Metaxin"/>
</dbReference>
<evidence type="ECO:0000259" key="3">
    <source>
        <dbReference type="Pfam" id="PF17171"/>
    </source>
</evidence>
<comment type="similarity">
    <text evidence="1">Belongs to the FAX family.</text>
</comment>
<dbReference type="STRING" id="94237.ENSMMOP00000020053"/>
<sequence length="289" mass="33296">METYLRMVDLPYQNYFDGKLSPQGKMPWIEYNQEQVCGTEFIIDFLEEKLGVSLNKGLTLQEKAISHVITKMVEEHFYWTIAYCQWVDNLEETQKMLSVSGPLSDLLKWILSHLTGGIVKREMYGHGIGRHSREEIYTLMEKDMRTLATLLGDKKYLMGSKLSTVDAAVFSHLAPAMWTLPGTRPEQLIKGELINLAMYCERIRRRFWPEWFVDLEDLCYKDTTEGSDSALKLPDLGLYSHTDTFQDNTHPSRTQTPQDLPSPDSDPTGHSLYDSDMDTECSELDQLKC</sequence>
<dbReference type="Gene3D" id="1.20.1050.10">
    <property type="match status" value="1"/>
</dbReference>
<dbReference type="SUPFAM" id="SSF52833">
    <property type="entry name" value="Thioredoxin-like"/>
    <property type="match status" value="1"/>
</dbReference>
<dbReference type="SFLD" id="SFLDG01180">
    <property type="entry name" value="SUF1"/>
    <property type="match status" value="1"/>
</dbReference>
<evidence type="ECO:0000256" key="2">
    <source>
        <dbReference type="SAM" id="MobiDB-lite"/>
    </source>
</evidence>
<dbReference type="InterPro" id="IPR036282">
    <property type="entry name" value="Glutathione-S-Trfase_C_sf"/>
</dbReference>
<dbReference type="SUPFAM" id="SSF47616">
    <property type="entry name" value="GST C-terminal domain-like"/>
    <property type="match status" value="1"/>
</dbReference>
<dbReference type="InterPro" id="IPR040079">
    <property type="entry name" value="Glutathione_S-Trfase"/>
</dbReference>
<dbReference type="Pfam" id="PF17172">
    <property type="entry name" value="GST_N_4"/>
    <property type="match status" value="1"/>
</dbReference>
<dbReference type="InterPro" id="IPR012336">
    <property type="entry name" value="Thioredoxin-like_fold"/>
</dbReference>
<dbReference type="InterPro" id="IPR036249">
    <property type="entry name" value="Thioredoxin-like_sf"/>
</dbReference>
<dbReference type="PANTHER" id="PTHR12289:SF76">
    <property type="entry name" value="FAILED AXON CONNECTIONS HOMOLOG"/>
    <property type="match status" value="1"/>
</dbReference>
<dbReference type="SFLD" id="SFLDS00019">
    <property type="entry name" value="Glutathione_Transferase_(cytos"/>
    <property type="match status" value="1"/>
</dbReference>
<dbReference type="InterPro" id="IPR033468">
    <property type="entry name" value="Metaxin_GST"/>
</dbReference>
<reference evidence="5" key="1">
    <citation type="submission" date="2025-08" db="UniProtKB">
        <authorList>
            <consortium name="Ensembl"/>
        </authorList>
    </citation>
    <scope>IDENTIFICATION</scope>
</reference>
<dbReference type="Gene3D" id="3.40.30.10">
    <property type="entry name" value="Glutaredoxin"/>
    <property type="match status" value="1"/>
</dbReference>
<evidence type="ECO:0000313" key="6">
    <source>
        <dbReference type="Proteomes" id="UP000261620"/>
    </source>
</evidence>
<evidence type="ECO:0008006" key="7">
    <source>
        <dbReference type="Google" id="ProtNLM"/>
    </source>
</evidence>
<dbReference type="InterPro" id="IPR026928">
    <property type="entry name" value="FAX/IsoI-like"/>
</dbReference>
<dbReference type="SFLD" id="SFLDG01200">
    <property type="entry name" value="SUF1.1"/>
    <property type="match status" value="1"/>
</dbReference>
<dbReference type="Proteomes" id="UP000261620">
    <property type="component" value="Unplaced"/>
</dbReference>
<dbReference type="AlphaFoldDB" id="A0A3Q3WPZ3"/>
<dbReference type="OMA" id="YPLQDCG"/>
<feature type="domain" description="Thioredoxin-like fold" evidence="4">
    <location>
        <begin position="1"/>
        <end position="89"/>
    </location>
</feature>
<name>A0A3Q3WPZ3_MOLML</name>
<feature type="region of interest" description="Disordered" evidence="2">
    <location>
        <begin position="244"/>
        <end position="276"/>
    </location>
</feature>
<dbReference type="CDD" id="cd03193">
    <property type="entry name" value="GST_C_Metaxin"/>
    <property type="match status" value="1"/>
</dbReference>
<dbReference type="PANTHER" id="PTHR12289">
    <property type="entry name" value="METAXIN RELATED"/>
    <property type="match status" value="1"/>
</dbReference>
<evidence type="ECO:0000313" key="5">
    <source>
        <dbReference type="Ensembl" id="ENSMMOP00000020053.1"/>
    </source>
</evidence>
<organism evidence="5 6">
    <name type="scientific">Mola mola</name>
    <name type="common">Ocean sunfish</name>
    <name type="synonym">Tetraodon mola</name>
    <dbReference type="NCBI Taxonomy" id="94237"/>
    <lineage>
        <taxon>Eukaryota</taxon>
        <taxon>Metazoa</taxon>
        <taxon>Chordata</taxon>
        <taxon>Craniata</taxon>
        <taxon>Vertebrata</taxon>
        <taxon>Euteleostomi</taxon>
        <taxon>Actinopterygii</taxon>
        <taxon>Neopterygii</taxon>
        <taxon>Teleostei</taxon>
        <taxon>Neoteleostei</taxon>
        <taxon>Acanthomorphata</taxon>
        <taxon>Eupercaria</taxon>
        <taxon>Tetraodontiformes</taxon>
        <taxon>Molidae</taxon>
        <taxon>Mola</taxon>
    </lineage>
</organism>
<dbReference type="GO" id="GO:0005737">
    <property type="term" value="C:cytoplasm"/>
    <property type="evidence" value="ECO:0007669"/>
    <property type="project" value="TreeGrafter"/>
</dbReference>
<evidence type="ECO:0000259" key="4">
    <source>
        <dbReference type="Pfam" id="PF17172"/>
    </source>
</evidence>
<evidence type="ECO:0000256" key="1">
    <source>
        <dbReference type="ARBA" id="ARBA00006475"/>
    </source>
</evidence>
<feature type="domain" description="Metaxin glutathione S-transferase" evidence="3">
    <location>
        <begin position="141"/>
        <end position="203"/>
    </location>
</feature>
<keyword evidence="6" id="KW-1185">Reference proteome</keyword>
<dbReference type="Pfam" id="PF17171">
    <property type="entry name" value="GST_C_6"/>
    <property type="match status" value="1"/>
</dbReference>
<protein>
    <recommendedName>
        <fullName evidence="7">Failed axon connections homolog, metaxin like GST domain containing a</fullName>
    </recommendedName>
</protein>
<dbReference type="Ensembl" id="ENSMMOT00000020387.1">
    <property type="protein sequence ID" value="ENSMMOP00000020053.1"/>
    <property type="gene ID" value="ENSMMOG00000015236.1"/>
</dbReference>
<accession>A0A3Q3WPZ3</accession>